<proteinExistence type="predicted"/>
<dbReference type="RefSeq" id="XP_013790531.1">
    <property type="nucleotide sequence ID" value="XM_013935077.1"/>
</dbReference>
<organism evidence="2 3">
    <name type="scientific">Limulus polyphemus</name>
    <name type="common">Atlantic horseshoe crab</name>
    <dbReference type="NCBI Taxonomy" id="6850"/>
    <lineage>
        <taxon>Eukaryota</taxon>
        <taxon>Metazoa</taxon>
        <taxon>Ecdysozoa</taxon>
        <taxon>Arthropoda</taxon>
        <taxon>Chelicerata</taxon>
        <taxon>Merostomata</taxon>
        <taxon>Xiphosura</taxon>
        <taxon>Limulidae</taxon>
        <taxon>Limulus</taxon>
    </lineage>
</organism>
<feature type="region of interest" description="Disordered" evidence="1">
    <location>
        <begin position="83"/>
        <end position="106"/>
    </location>
</feature>
<protein>
    <submittedName>
        <fullName evidence="3">Nucleoporin NUP145-like</fullName>
    </submittedName>
</protein>
<name>A0ABM1BXH3_LIMPO</name>
<gene>
    <name evidence="3" type="primary">LOC106474387</name>
</gene>
<sequence length="106" mass="10582">MSSTSHGFSFGLQPQTQQPVGGFTGISTTTSQPTSIPLLFGSQTGSNVTGTNTLSFFGNKTTTSAPVLFSGLRSTQPATSATTGVPAFMSLPASSTSTGLSTGVAL</sequence>
<keyword evidence="2" id="KW-1185">Reference proteome</keyword>
<dbReference type="GeneID" id="106474387"/>
<evidence type="ECO:0000256" key="1">
    <source>
        <dbReference type="SAM" id="MobiDB-lite"/>
    </source>
</evidence>
<accession>A0ABM1BXH3</accession>
<evidence type="ECO:0000313" key="3">
    <source>
        <dbReference type="RefSeq" id="XP_013790531.1"/>
    </source>
</evidence>
<feature type="region of interest" description="Disordered" evidence="1">
    <location>
        <begin position="1"/>
        <end position="29"/>
    </location>
</feature>
<feature type="compositionally biased region" description="Polar residues" evidence="1">
    <location>
        <begin position="92"/>
        <end position="106"/>
    </location>
</feature>
<dbReference type="Proteomes" id="UP000694941">
    <property type="component" value="Unplaced"/>
</dbReference>
<feature type="compositionally biased region" description="Polar residues" evidence="1">
    <location>
        <begin position="1"/>
        <end position="19"/>
    </location>
</feature>
<feature type="non-terminal residue" evidence="3">
    <location>
        <position position="106"/>
    </location>
</feature>
<evidence type="ECO:0000313" key="2">
    <source>
        <dbReference type="Proteomes" id="UP000694941"/>
    </source>
</evidence>
<reference evidence="3" key="1">
    <citation type="submission" date="2025-08" db="UniProtKB">
        <authorList>
            <consortium name="RefSeq"/>
        </authorList>
    </citation>
    <scope>IDENTIFICATION</scope>
    <source>
        <tissue evidence="3">Muscle</tissue>
    </source>
</reference>